<dbReference type="Proteomes" id="UP000807716">
    <property type="component" value="Unassembled WGS sequence"/>
</dbReference>
<dbReference type="InterPro" id="IPR039539">
    <property type="entry name" value="Ras_GTPase_bind_prot"/>
</dbReference>
<feature type="compositionally biased region" description="Polar residues" evidence="2">
    <location>
        <begin position="165"/>
        <end position="210"/>
    </location>
</feature>
<dbReference type="EMBL" id="JAAAJB010000023">
    <property type="protein sequence ID" value="KAG0269522.1"/>
    <property type="molecule type" value="Genomic_DNA"/>
</dbReference>
<evidence type="ECO:0000259" key="3">
    <source>
        <dbReference type="PROSITE" id="PS50102"/>
    </source>
</evidence>
<dbReference type="OrthoDB" id="339151at2759"/>
<reference evidence="4" key="1">
    <citation type="journal article" date="2020" name="Fungal Divers.">
        <title>Resolving the Mortierellaceae phylogeny through synthesis of multi-gene phylogenetics and phylogenomics.</title>
        <authorList>
            <person name="Vandepol N."/>
            <person name="Liber J."/>
            <person name="Desiro A."/>
            <person name="Na H."/>
            <person name="Kennedy M."/>
            <person name="Barry K."/>
            <person name="Grigoriev I.V."/>
            <person name="Miller A.N."/>
            <person name="O'Donnell K."/>
            <person name="Stajich J.E."/>
            <person name="Bonito G."/>
        </authorList>
    </citation>
    <scope>NUCLEOTIDE SEQUENCE</scope>
    <source>
        <strain evidence="4">BC1065</strain>
    </source>
</reference>
<comment type="caution">
    <text evidence="4">The sequence shown here is derived from an EMBL/GenBank/DDBJ whole genome shotgun (WGS) entry which is preliminary data.</text>
</comment>
<evidence type="ECO:0000313" key="4">
    <source>
        <dbReference type="EMBL" id="KAG0269522.1"/>
    </source>
</evidence>
<dbReference type="Gene3D" id="3.30.70.330">
    <property type="match status" value="1"/>
</dbReference>
<gene>
    <name evidence="4" type="ORF">DFQ27_003210</name>
</gene>
<dbReference type="AlphaFoldDB" id="A0A9P6QI78"/>
<keyword evidence="5" id="KW-1185">Reference proteome</keyword>
<protein>
    <recommendedName>
        <fullName evidence="3">RRM domain-containing protein</fullName>
    </recommendedName>
</protein>
<evidence type="ECO:0000313" key="5">
    <source>
        <dbReference type="Proteomes" id="UP000807716"/>
    </source>
</evidence>
<accession>A0A9P6QI78</accession>
<name>A0A9P6QI78_9FUNG</name>
<keyword evidence="1" id="KW-0694">RNA-binding</keyword>
<dbReference type="Pfam" id="PF00076">
    <property type="entry name" value="RRM_1"/>
    <property type="match status" value="1"/>
</dbReference>
<feature type="region of interest" description="Disordered" evidence="2">
    <location>
        <begin position="162"/>
        <end position="259"/>
    </location>
</feature>
<dbReference type="InterPro" id="IPR000504">
    <property type="entry name" value="RRM_dom"/>
</dbReference>
<dbReference type="PANTHER" id="PTHR10693">
    <property type="entry name" value="RAS GTPASE-ACTIVATING PROTEIN-BINDING PROTEIN"/>
    <property type="match status" value="1"/>
</dbReference>
<organism evidence="4 5">
    <name type="scientific">Actinomortierella ambigua</name>
    <dbReference type="NCBI Taxonomy" id="1343610"/>
    <lineage>
        <taxon>Eukaryota</taxon>
        <taxon>Fungi</taxon>
        <taxon>Fungi incertae sedis</taxon>
        <taxon>Mucoromycota</taxon>
        <taxon>Mortierellomycotina</taxon>
        <taxon>Mortierellomycetes</taxon>
        <taxon>Mortierellales</taxon>
        <taxon>Mortierellaceae</taxon>
        <taxon>Actinomortierella</taxon>
    </lineage>
</organism>
<evidence type="ECO:0000256" key="1">
    <source>
        <dbReference type="PROSITE-ProRule" id="PRU00176"/>
    </source>
</evidence>
<feature type="compositionally biased region" description="Low complexity" evidence="2">
    <location>
        <begin position="217"/>
        <end position="230"/>
    </location>
</feature>
<feature type="domain" description="RRM" evidence="3">
    <location>
        <begin position="90"/>
        <end position="154"/>
    </location>
</feature>
<dbReference type="GO" id="GO:0005829">
    <property type="term" value="C:cytosol"/>
    <property type="evidence" value="ECO:0007669"/>
    <property type="project" value="TreeGrafter"/>
</dbReference>
<dbReference type="GO" id="GO:1990904">
    <property type="term" value="C:ribonucleoprotein complex"/>
    <property type="evidence" value="ECO:0007669"/>
    <property type="project" value="TreeGrafter"/>
</dbReference>
<dbReference type="SMART" id="SM00360">
    <property type="entry name" value="RRM"/>
    <property type="match status" value="1"/>
</dbReference>
<evidence type="ECO:0000256" key="2">
    <source>
        <dbReference type="SAM" id="MobiDB-lite"/>
    </source>
</evidence>
<proteinExistence type="predicted"/>
<dbReference type="SUPFAM" id="SSF54928">
    <property type="entry name" value="RNA-binding domain, RBD"/>
    <property type="match status" value="1"/>
</dbReference>
<dbReference type="PANTHER" id="PTHR10693:SF20">
    <property type="entry name" value="AT27578P"/>
    <property type="match status" value="1"/>
</dbReference>
<dbReference type="PROSITE" id="PS50102">
    <property type="entry name" value="RRM"/>
    <property type="match status" value="1"/>
</dbReference>
<dbReference type="InterPro" id="IPR035979">
    <property type="entry name" value="RBD_domain_sf"/>
</dbReference>
<sequence>MSEMYSSTGPKHALCQLCLAKDEIIRAKDAVIAAKDDAIVQKDLALKAEREIRDQLQRQLKLATQAVTKKTGIINIKSASCQAQEEKDALTIYIRNVTESVTYDMLYDAFSTFGTIRTLNVVHPKACAFVEFTTADAHQKALAASSVKVGDGHENVLTEKRVRRQQQGFTKRSSTNNLRGFNVNGGHQQLQQQHSTFSSHPTSSQHQTISHGYGQGTTTTATASPPSSSTRTEALEVTSKLRESWNKKEDEGCDVASPC</sequence>
<dbReference type="InterPro" id="IPR012677">
    <property type="entry name" value="Nucleotide-bd_a/b_plait_sf"/>
</dbReference>
<feature type="compositionally biased region" description="Basic and acidic residues" evidence="2">
    <location>
        <begin position="239"/>
        <end position="250"/>
    </location>
</feature>
<dbReference type="GO" id="GO:0003729">
    <property type="term" value="F:mRNA binding"/>
    <property type="evidence" value="ECO:0007669"/>
    <property type="project" value="TreeGrafter"/>
</dbReference>